<feature type="binding site" evidence="14">
    <location>
        <position position="161"/>
    </location>
    <ligand>
        <name>ATP</name>
        <dbReference type="ChEBI" id="CHEBI:30616"/>
    </ligand>
</feature>
<feature type="binding site" evidence="14">
    <location>
        <position position="198"/>
    </location>
    <ligand>
        <name>L-threonine</name>
        <dbReference type="ChEBI" id="CHEBI:57926"/>
    </ligand>
</feature>
<evidence type="ECO:0000256" key="4">
    <source>
        <dbReference type="ARBA" id="ARBA00015492"/>
    </source>
</evidence>
<dbReference type="GO" id="GO:0008033">
    <property type="term" value="P:tRNA processing"/>
    <property type="evidence" value="ECO:0007669"/>
    <property type="project" value="UniProtKB-KW"/>
</dbReference>
<dbReference type="STRING" id="1121117.SAMN02745977_00007"/>
<evidence type="ECO:0000256" key="1">
    <source>
        <dbReference type="ARBA" id="ARBA00004496"/>
    </source>
</evidence>
<gene>
    <name evidence="16" type="ORF">SAMN02745977_00007</name>
</gene>
<dbReference type="EMBL" id="FOCW01000001">
    <property type="protein sequence ID" value="SEM96967.1"/>
    <property type="molecule type" value="Genomic_DNA"/>
</dbReference>
<dbReference type="Pfam" id="PF01300">
    <property type="entry name" value="Sua5_yciO_yrdC"/>
    <property type="match status" value="1"/>
</dbReference>
<evidence type="ECO:0000256" key="11">
    <source>
        <dbReference type="ARBA" id="ARBA00029774"/>
    </source>
</evidence>
<dbReference type="GO" id="GO:0000049">
    <property type="term" value="F:tRNA binding"/>
    <property type="evidence" value="ECO:0007669"/>
    <property type="project" value="TreeGrafter"/>
</dbReference>
<feature type="binding site" evidence="14">
    <location>
        <position position="67"/>
    </location>
    <ligand>
        <name>ATP</name>
        <dbReference type="ChEBI" id="CHEBI:30616"/>
    </ligand>
</feature>
<keyword evidence="17" id="KW-1185">Reference proteome</keyword>
<comment type="subcellular location">
    <subcellularLocation>
        <location evidence="1 13">Cytoplasm</location>
    </subcellularLocation>
</comment>
<evidence type="ECO:0000256" key="12">
    <source>
        <dbReference type="ARBA" id="ARBA00048366"/>
    </source>
</evidence>
<comment type="similarity">
    <text evidence="2 13">Belongs to the SUA5 family.</text>
</comment>
<dbReference type="Gene3D" id="3.90.870.10">
    <property type="entry name" value="DHBP synthase"/>
    <property type="match status" value="1"/>
</dbReference>
<dbReference type="GO" id="GO:0005524">
    <property type="term" value="F:ATP binding"/>
    <property type="evidence" value="ECO:0007669"/>
    <property type="project" value="UniProtKB-UniRule"/>
</dbReference>
<evidence type="ECO:0000256" key="2">
    <source>
        <dbReference type="ARBA" id="ARBA00007663"/>
    </source>
</evidence>
<evidence type="ECO:0000256" key="10">
    <source>
        <dbReference type="ARBA" id="ARBA00022840"/>
    </source>
</evidence>
<dbReference type="PANTHER" id="PTHR17490:SF16">
    <property type="entry name" value="THREONYLCARBAMOYL-AMP SYNTHASE"/>
    <property type="match status" value="1"/>
</dbReference>
<dbReference type="PIRSF" id="PIRSF004930">
    <property type="entry name" value="Tln_factor_SUA5"/>
    <property type="match status" value="1"/>
</dbReference>
<dbReference type="InterPro" id="IPR005145">
    <property type="entry name" value="Sua5_C"/>
</dbReference>
<comment type="function">
    <text evidence="13">Required for the formation of a threonylcarbamoyl group on adenosine at position 37 (t(6)A37) in tRNAs that read codons beginning with adenine.</text>
</comment>
<evidence type="ECO:0000256" key="5">
    <source>
        <dbReference type="ARBA" id="ARBA00022490"/>
    </source>
</evidence>
<dbReference type="Pfam" id="PF03481">
    <property type="entry name" value="Sua5_C"/>
    <property type="match status" value="1"/>
</dbReference>
<evidence type="ECO:0000256" key="8">
    <source>
        <dbReference type="ARBA" id="ARBA00022695"/>
    </source>
</evidence>
<dbReference type="InterPro" id="IPR050156">
    <property type="entry name" value="TC-AMP_synthase_SUA5"/>
</dbReference>
<feature type="binding site" evidence="14">
    <location>
        <position position="44"/>
    </location>
    <ligand>
        <name>L-threonine</name>
        <dbReference type="ChEBI" id="CHEBI:57926"/>
    </ligand>
</feature>
<evidence type="ECO:0000256" key="3">
    <source>
        <dbReference type="ARBA" id="ARBA00012584"/>
    </source>
</evidence>
<dbReference type="InterPro" id="IPR017945">
    <property type="entry name" value="DHBP_synth_RibB-like_a/b_dom"/>
</dbReference>
<evidence type="ECO:0000313" key="17">
    <source>
        <dbReference type="Proteomes" id="UP000199531"/>
    </source>
</evidence>
<feature type="binding site" evidence="14">
    <location>
        <position position="135"/>
    </location>
    <ligand>
        <name>L-threonine</name>
        <dbReference type="ChEBI" id="CHEBI:57926"/>
    </ligand>
</feature>
<dbReference type="GO" id="GO:0005737">
    <property type="term" value="C:cytoplasm"/>
    <property type="evidence" value="ECO:0007669"/>
    <property type="project" value="UniProtKB-SubCell"/>
</dbReference>
<dbReference type="InterPro" id="IPR038385">
    <property type="entry name" value="Sua5/YwlC_C"/>
</dbReference>
<keyword evidence="8 13" id="KW-0548">Nucleotidyltransferase</keyword>
<feature type="binding site" evidence="14">
    <location>
        <position position="76"/>
    </location>
    <ligand>
        <name>L-threonine</name>
        <dbReference type="ChEBI" id="CHEBI:57926"/>
    </ligand>
</feature>
<dbReference type="GO" id="GO:0061710">
    <property type="term" value="F:L-threonylcarbamoyladenylate synthase"/>
    <property type="evidence" value="ECO:0007669"/>
    <property type="project" value="UniProtKB-EC"/>
</dbReference>
<dbReference type="PANTHER" id="PTHR17490">
    <property type="entry name" value="SUA5"/>
    <property type="match status" value="1"/>
</dbReference>
<feature type="binding site" evidence="14">
    <location>
        <position position="159"/>
    </location>
    <ligand>
        <name>L-threonine</name>
        <dbReference type="ChEBI" id="CHEBI:57926"/>
    </ligand>
</feature>
<name>A0A1H8CS48_9BURK</name>
<dbReference type="EC" id="2.7.7.87" evidence="3 13"/>
<proteinExistence type="inferred from homology"/>
<accession>A0A1H8CS48</accession>
<evidence type="ECO:0000313" key="16">
    <source>
        <dbReference type="EMBL" id="SEM96967.1"/>
    </source>
</evidence>
<evidence type="ECO:0000256" key="13">
    <source>
        <dbReference type="PIRNR" id="PIRNR004930"/>
    </source>
</evidence>
<dbReference type="InterPro" id="IPR010923">
    <property type="entry name" value="T(6)A37_SUA5"/>
</dbReference>
<evidence type="ECO:0000256" key="7">
    <source>
        <dbReference type="ARBA" id="ARBA00022694"/>
    </source>
</evidence>
<dbReference type="AlphaFoldDB" id="A0A1H8CS48"/>
<dbReference type="PROSITE" id="PS51163">
    <property type="entry name" value="YRDC"/>
    <property type="match status" value="1"/>
</dbReference>
<keyword evidence="6 13" id="KW-0808">Transferase</keyword>
<organism evidence="16 17">
    <name type="scientific">Brachymonas denitrificans DSM 15123</name>
    <dbReference type="NCBI Taxonomy" id="1121117"/>
    <lineage>
        <taxon>Bacteria</taxon>
        <taxon>Pseudomonadati</taxon>
        <taxon>Pseudomonadota</taxon>
        <taxon>Betaproteobacteria</taxon>
        <taxon>Burkholderiales</taxon>
        <taxon>Comamonadaceae</taxon>
        <taxon>Brachymonas</taxon>
    </lineage>
</organism>
<feature type="domain" description="YrdC-like" evidence="15">
    <location>
        <begin position="22"/>
        <end position="216"/>
    </location>
</feature>
<keyword evidence="9 13" id="KW-0547">Nucleotide-binding</keyword>
<dbReference type="NCBIfam" id="TIGR00057">
    <property type="entry name" value="L-threonylcarbamoyladenylate synthase"/>
    <property type="match status" value="1"/>
</dbReference>
<evidence type="ECO:0000256" key="9">
    <source>
        <dbReference type="ARBA" id="ARBA00022741"/>
    </source>
</evidence>
<evidence type="ECO:0000256" key="14">
    <source>
        <dbReference type="PIRSR" id="PIRSR004930-1"/>
    </source>
</evidence>
<dbReference type="GO" id="GO:0003725">
    <property type="term" value="F:double-stranded RNA binding"/>
    <property type="evidence" value="ECO:0007669"/>
    <property type="project" value="UniProtKB-UniRule"/>
</dbReference>
<protein>
    <recommendedName>
        <fullName evidence="4 13">Threonylcarbamoyl-AMP synthase</fullName>
        <shortName evidence="13">TC-AMP synthase</shortName>
        <ecNumber evidence="3 13">2.7.7.87</ecNumber>
    </recommendedName>
    <alternativeName>
        <fullName evidence="11 13">L-threonylcarbamoyladenylate synthase</fullName>
    </alternativeName>
</protein>
<dbReference type="GO" id="GO:0006450">
    <property type="term" value="P:regulation of translational fidelity"/>
    <property type="evidence" value="ECO:0007669"/>
    <property type="project" value="TreeGrafter"/>
</dbReference>
<evidence type="ECO:0000256" key="6">
    <source>
        <dbReference type="ARBA" id="ARBA00022679"/>
    </source>
</evidence>
<dbReference type="InterPro" id="IPR006070">
    <property type="entry name" value="Sua5-like_dom"/>
</dbReference>
<dbReference type="Gene3D" id="3.40.50.11030">
    <property type="entry name" value="Threonylcarbamoyl-AMP synthase, C-terminal domain"/>
    <property type="match status" value="1"/>
</dbReference>
<keyword evidence="7 13" id="KW-0819">tRNA processing</keyword>
<sequence length="376" mass="38778">MLKDGVRMLLDATLWAADATRDAAIAEGARLLAAGELLGLPTETVYGLAARADDDAAVAKIFAAKGRPSSHPLIVHVPDRAGAEQFVAEGFLQQLPNHAARLMDAFWPGPLTVIVPRRPGVGAAAAGGQDSVGLRCPSHPVALSVLQAAAALGVAGVAAPSANPFGRISPTTAQHVEQEFGDRLTVLDGGACQVGIESTIVDCTRGQPVLLRPGMISIEKIAEVTGISVLLPEEVVARQEAPRASGTLESHYAPRARVRLMRAQAMQEALQSLAEGSDAAVGGVGAGTLTGGATEAADVESIGHKPIAIWSRTSLQGSVPGVALHAMPTDPEQAAQVLFAQLREFDDAGAAEIWVESVPETAAWAGVADRLRRAAA</sequence>
<dbReference type="Proteomes" id="UP000199531">
    <property type="component" value="Unassembled WGS sequence"/>
</dbReference>
<feature type="binding site" evidence="14">
    <location>
        <position position="169"/>
    </location>
    <ligand>
        <name>ATP</name>
        <dbReference type="ChEBI" id="CHEBI:30616"/>
    </ligand>
</feature>
<reference evidence="16 17" key="1">
    <citation type="submission" date="2016-10" db="EMBL/GenBank/DDBJ databases">
        <authorList>
            <person name="de Groot N.N."/>
        </authorList>
    </citation>
    <scope>NUCLEOTIDE SEQUENCE [LARGE SCALE GENOMIC DNA]</scope>
    <source>
        <strain evidence="16 17">DSM 15123</strain>
    </source>
</reference>
<comment type="catalytic activity">
    <reaction evidence="12 13">
        <text>L-threonine + hydrogencarbonate + ATP = L-threonylcarbamoyladenylate + diphosphate + H2O</text>
        <dbReference type="Rhea" id="RHEA:36407"/>
        <dbReference type="ChEBI" id="CHEBI:15377"/>
        <dbReference type="ChEBI" id="CHEBI:17544"/>
        <dbReference type="ChEBI" id="CHEBI:30616"/>
        <dbReference type="ChEBI" id="CHEBI:33019"/>
        <dbReference type="ChEBI" id="CHEBI:57926"/>
        <dbReference type="ChEBI" id="CHEBI:73682"/>
        <dbReference type="EC" id="2.7.7.87"/>
    </reaction>
</comment>
<keyword evidence="10 13" id="KW-0067">ATP-binding</keyword>
<feature type="binding site" evidence="14">
    <location>
        <position position="212"/>
    </location>
    <ligand>
        <name>ATP</name>
        <dbReference type="ChEBI" id="CHEBI:30616"/>
    </ligand>
</feature>
<evidence type="ECO:0000259" key="15">
    <source>
        <dbReference type="PROSITE" id="PS51163"/>
    </source>
</evidence>
<feature type="binding site" evidence="14">
    <location>
        <position position="252"/>
    </location>
    <ligand>
        <name>ATP</name>
        <dbReference type="ChEBI" id="CHEBI:30616"/>
    </ligand>
</feature>
<dbReference type="SUPFAM" id="SSF55821">
    <property type="entry name" value="YrdC/RibB"/>
    <property type="match status" value="1"/>
</dbReference>
<keyword evidence="5 13" id="KW-0963">Cytoplasm</keyword>